<dbReference type="GeneID" id="41977599"/>
<evidence type="ECO:0000313" key="3">
    <source>
        <dbReference type="Proteomes" id="UP000319257"/>
    </source>
</evidence>
<dbReference type="OrthoDB" id="3513895at2759"/>
<proteinExistence type="predicted"/>
<comment type="caution">
    <text evidence="2">The sequence shown here is derived from an EMBL/GenBank/DDBJ whole genome shotgun (WGS) entry which is preliminary data.</text>
</comment>
<accession>A0A507AHD9</accession>
<dbReference type="InParanoid" id="A0A507AHD9"/>
<dbReference type="AlphaFoldDB" id="A0A507AHD9"/>
<feature type="region of interest" description="Disordered" evidence="1">
    <location>
        <begin position="1"/>
        <end position="77"/>
    </location>
</feature>
<gene>
    <name evidence="2" type="ORF">E0L32_010152</name>
</gene>
<name>A0A507AHD9_9PEZI</name>
<evidence type="ECO:0000313" key="2">
    <source>
        <dbReference type="EMBL" id="TPX08422.1"/>
    </source>
</evidence>
<sequence length="77" mass="7948">MTDAPPTASPRVLVKGTLRPPAPCPLSYTQGPTPKDEVAFQKAGSQRQTPAPVEVVSTSLPQPFVNPAGGLQGRPSA</sequence>
<evidence type="ECO:0000256" key="1">
    <source>
        <dbReference type="SAM" id="MobiDB-lite"/>
    </source>
</evidence>
<organism evidence="2 3">
    <name type="scientific">Thyridium curvatum</name>
    <dbReference type="NCBI Taxonomy" id="1093900"/>
    <lineage>
        <taxon>Eukaryota</taxon>
        <taxon>Fungi</taxon>
        <taxon>Dikarya</taxon>
        <taxon>Ascomycota</taxon>
        <taxon>Pezizomycotina</taxon>
        <taxon>Sordariomycetes</taxon>
        <taxon>Sordariomycetidae</taxon>
        <taxon>Thyridiales</taxon>
        <taxon>Thyridiaceae</taxon>
        <taxon>Thyridium</taxon>
    </lineage>
</organism>
<dbReference type="RefSeq" id="XP_030990133.1">
    <property type="nucleotide sequence ID" value="XM_031132738.1"/>
</dbReference>
<dbReference type="Proteomes" id="UP000319257">
    <property type="component" value="Unassembled WGS sequence"/>
</dbReference>
<keyword evidence="3" id="KW-1185">Reference proteome</keyword>
<protein>
    <submittedName>
        <fullName evidence="2">Uncharacterized protein</fullName>
    </submittedName>
</protein>
<dbReference type="EMBL" id="SKBQ01000079">
    <property type="protein sequence ID" value="TPX08422.1"/>
    <property type="molecule type" value="Genomic_DNA"/>
</dbReference>
<reference evidence="2 3" key="1">
    <citation type="submission" date="2019-06" db="EMBL/GenBank/DDBJ databases">
        <title>Draft genome sequence of the filamentous fungus Phialemoniopsis curvata isolated from diesel fuel.</title>
        <authorList>
            <person name="Varaljay V.A."/>
            <person name="Lyon W.J."/>
            <person name="Crouch A.L."/>
            <person name="Drake C.E."/>
            <person name="Hollomon J.M."/>
            <person name="Nadeau L.J."/>
            <person name="Nunn H.S."/>
            <person name="Stevenson B.S."/>
            <person name="Bojanowski C.L."/>
            <person name="Crookes-Goodson W.J."/>
        </authorList>
    </citation>
    <scope>NUCLEOTIDE SEQUENCE [LARGE SCALE GENOMIC DNA]</scope>
    <source>
        <strain evidence="2 3">D216</strain>
    </source>
</reference>